<evidence type="ECO:0000256" key="5">
    <source>
        <dbReference type="ARBA" id="ARBA00023237"/>
    </source>
</evidence>
<dbReference type="EMBL" id="JAGTXB010000006">
    <property type="protein sequence ID" value="MBS0028565.1"/>
    <property type="molecule type" value="Genomic_DNA"/>
</dbReference>
<keyword evidence="5" id="KW-0998">Cell outer membrane</keyword>
<comment type="caution">
    <text evidence="8">The sequence shown here is derived from an EMBL/GenBank/DDBJ whole genome shotgun (WGS) entry which is preliminary data.</text>
</comment>
<dbReference type="CDD" id="cd08977">
    <property type="entry name" value="SusD"/>
    <property type="match status" value="1"/>
</dbReference>
<sequence length="479" mass="53391">MKNIQIGIPSVFLKTRWWWMANCLVLIIVFSSCRKFVTVENPPDILTSDKIFTSDKSATAAMLSIYISMMNDQYGNNGSFACFSMSSLAGMSANEMTWTQNNTSAPYFQQFSDHALTPDNSYIGTFWSDGYGYIYRTNAIIEGLSKASGVTDSVKTQLGGEARFMRAFCYFYLVNLFGDVPLVLTTAYKENMSLPRTPAATVWQQIITDLKDAKALLSDRYPTAEKLRPNRYTASALLARAYLYNKRWLEAENEASAIINSGKYGAALPMPAEVFKKESTEAIWQLQPVIANANTPEGGIFLTAANTRPNYELTQQLLNAFEPGDNRKTTWIGFSSVANPSWAYPAKYKAGAGALTEYYIVFRLAEQYLIRAEARAQQGGKIQLAQNDLDVVRSRAGLAPTTAADQPSLLLAIEKERQTEFFAEWGHRWLDLKRTNRAAALLQPLSPPGTWKPGSVLYPIPDLELKANPALTQNDAYNN</sequence>
<dbReference type="Pfam" id="PF07980">
    <property type="entry name" value="SusD_RagB"/>
    <property type="match status" value="1"/>
</dbReference>
<proteinExistence type="inferred from homology"/>
<dbReference type="RefSeq" id="WP_211973667.1">
    <property type="nucleotide sequence ID" value="NZ_CBFHAM010000039.1"/>
</dbReference>
<dbReference type="Proteomes" id="UP000676386">
    <property type="component" value="Unassembled WGS sequence"/>
</dbReference>
<dbReference type="Pfam" id="PF14322">
    <property type="entry name" value="SusD-like_3"/>
    <property type="match status" value="1"/>
</dbReference>
<comment type="subcellular location">
    <subcellularLocation>
        <location evidence="1">Cell outer membrane</location>
    </subcellularLocation>
</comment>
<dbReference type="InterPro" id="IPR012944">
    <property type="entry name" value="SusD_RagB_dom"/>
</dbReference>
<evidence type="ECO:0000313" key="8">
    <source>
        <dbReference type="EMBL" id="MBS0028565.1"/>
    </source>
</evidence>
<dbReference type="PROSITE" id="PS51257">
    <property type="entry name" value="PROKAR_LIPOPROTEIN"/>
    <property type="match status" value="1"/>
</dbReference>
<dbReference type="InterPro" id="IPR011990">
    <property type="entry name" value="TPR-like_helical_dom_sf"/>
</dbReference>
<dbReference type="Gene3D" id="1.25.40.390">
    <property type="match status" value="1"/>
</dbReference>
<keyword evidence="9" id="KW-1185">Reference proteome</keyword>
<evidence type="ECO:0000313" key="9">
    <source>
        <dbReference type="Proteomes" id="UP000676386"/>
    </source>
</evidence>
<evidence type="ECO:0000256" key="4">
    <source>
        <dbReference type="ARBA" id="ARBA00023136"/>
    </source>
</evidence>
<dbReference type="SUPFAM" id="SSF48452">
    <property type="entry name" value="TPR-like"/>
    <property type="match status" value="1"/>
</dbReference>
<organism evidence="8 9">
    <name type="scientific">Chitinophaga hostae</name>
    <dbReference type="NCBI Taxonomy" id="2831022"/>
    <lineage>
        <taxon>Bacteria</taxon>
        <taxon>Pseudomonadati</taxon>
        <taxon>Bacteroidota</taxon>
        <taxon>Chitinophagia</taxon>
        <taxon>Chitinophagales</taxon>
        <taxon>Chitinophagaceae</taxon>
        <taxon>Chitinophaga</taxon>
    </lineage>
</organism>
<evidence type="ECO:0000256" key="2">
    <source>
        <dbReference type="ARBA" id="ARBA00006275"/>
    </source>
</evidence>
<feature type="domain" description="RagB/SusD" evidence="6">
    <location>
        <begin position="325"/>
        <end position="477"/>
    </location>
</feature>
<reference evidence="8 9" key="1">
    <citation type="submission" date="2021-04" db="EMBL/GenBank/DDBJ databases">
        <title>Chitinophaga sp. nov., isolated from the rhizosphere soil.</title>
        <authorList>
            <person name="He S."/>
        </authorList>
    </citation>
    <scope>NUCLEOTIDE SEQUENCE [LARGE SCALE GENOMIC DNA]</scope>
    <source>
        <strain evidence="8 9">2R12</strain>
    </source>
</reference>
<keyword evidence="3" id="KW-0732">Signal</keyword>
<evidence type="ECO:0000256" key="1">
    <source>
        <dbReference type="ARBA" id="ARBA00004442"/>
    </source>
</evidence>
<protein>
    <submittedName>
        <fullName evidence="8">RagB/SusD family nutrient uptake outer membrane protein</fullName>
    </submittedName>
</protein>
<name>A0ABS5J052_9BACT</name>
<evidence type="ECO:0000259" key="6">
    <source>
        <dbReference type="Pfam" id="PF07980"/>
    </source>
</evidence>
<feature type="domain" description="SusD-like N-terminal" evidence="7">
    <location>
        <begin position="82"/>
        <end position="243"/>
    </location>
</feature>
<gene>
    <name evidence="8" type="ORF">KE626_14685</name>
</gene>
<keyword evidence="4" id="KW-0472">Membrane</keyword>
<evidence type="ECO:0000256" key="3">
    <source>
        <dbReference type="ARBA" id="ARBA00022729"/>
    </source>
</evidence>
<accession>A0ABS5J052</accession>
<dbReference type="InterPro" id="IPR033985">
    <property type="entry name" value="SusD-like_N"/>
</dbReference>
<evidence type="ECO:0000259" key="7">
    <source>
        <dbReference type="Pfam" id="PF14322"/>
    </source>
</evidence>
<comment type="similarity">
    <text evidence="2">Belongs to the SusD family.</text>
</comment>